<dbReference type="SUPFAM" id="SSF46689">
    <property type="entry name" value="Homeodomain-like"/>
    <property type="match status" value="1"/>
</dbReference>
<accession>A0A290Z5R3</accession>
<dbReference type="InterPro" id="IPR001647">
    <property type="entry name" value="HTH_TetR"/>
</dbReference>
<organism evidence="5 6">
    <name type="scientific">Actinosynnema pretiosum</name>
    <dbReference type="NCBI Taxonomy" id="42197"/>
    <lineage>
        <taxon>Bacteria</taxon>
        <taxon>Bacillati</taxon>
        <taxon>Actinomycetota</taxon>
        <taxon>Actinomycetes</taxon>
        <taxon>Pseudonocardiales</taxon>
        <taxon>Pseudonocardiaceae</taxon>
        <taxon>Actinosynnema</taxon>
    </lineage>
</organism>
<dbReference type="PANTHER" id="PTHR30055:SF234">
    <property type="entry name" value="HTH-TYPE TRANSCRIPTIONAL REGULATOR BETI"/>
    <property type="match status" value="1"/>
</dbReference>
<gene>
    <name evidence="5" type="ORF">CNX65_14595</name>
</gene>
<dbReference type="Pfam" id="PF00440">
    <property type="entry name" value="TetR_N"/>
    <property type="match status" value="1"/>
</dbReference>
<evidence type="ECO:0000313" key="5">
    <source>
        <dbReference type="EMBL" id="ATE54367.1"/>
    </source>
</evidence>
<evidence type="ECO:0000256" key="3">
    <source>
        <dbReference type="ARBA" id="ARBA00023163"/>
    </source>
</evidence>
<keyword evidence="6" id="KW-1185">Reference proteome</keyword>
<keyword evidence="3" id="KW-0804">Transcription</keyword>
<protein>
    <submittedName>
        <fullName evidence="5">TetR family transcriptional regulator</fullName>
    </submittedName>
</protein>
<evidence type="ECO:0000256" key="2">
    <source>
        <dbReference type="ARBA" id="ARBA00023125"/>
    </source>
</evidence>
<dbReference type="GO" id="GO:0003700">
    <property type="term" value="F:DNA-binding transcription factor activity"/>
    <property type="evidence" value="ECO:0007669"/>
    <property type="project" value="TreeGrafter"/>
</dbReference>
<reference evidence="5" key="1">
    <citation type="submission" date="2017-09" db="EMBL/GenBank/DDBJ databases">
        <title>Complete Genome Sequence of ansamitocin-producing Bacterium Actinosynnema pretiosum X47.</title>
        <authorList>
            <person name="Cao G."/>
            <person name="Zong G."/>
            <person name="Zhong C."/>
            <person name="Fu J."/>
        </authorList>
    </citation>
    <scope>NUCLEOTIDE SEQUENCE [LARGE SCALE GENOMIC DNA]</scope>
    <source>
        <strain evidence="5">X47</strain>
    </source>
</reference>
<evidence type="ECO:0000256" key="1">
    <source>
        <dbReference type="ARBA" id="ARBA00023015"/>
    </source>
</evidence>
<dbReference type="KEGG" id="apre:CNX65_14595"/>
<dbReference type="Proteomes" id="UP000218505">
    <property type="component" value="Chromosome"/>
</dbReference>
<evidence type="ECO:0000259" key="4">
    <source>
        <dbReference type="Pfam" id="PF00440"/>
    </source>
</evidence>
<dbReference type="Gene3D" id="1.10.357.10">
    <property type="entry name" value="Tetracycline Repressor, domain 2"/>
    <property type="match status" value="1"/>
</dbReference>
<dbReference type="GO" id="GO:0000976">
    <property type="term" value="F:transcription cis-regulatory region binding"/>
    <property type="evidence" value="ECO:0007669"/>
    <property type="project" value="TreeGrafter"/>
</dbReference>
<evidence type="ECO:0000313" key="6">
    <source>
        <dbReference type="Proteomes" id="UP000218505"/>
    </source>
</evidence>
<dbReference type="InterPro" id="IPR050109">
    <property type="entry name" value="HTH-type_TetR-like_transc_reg"/>
</dbReference>
<dbReference type="EMBL" id="CP023445">
    <property type="protein sequence ID" value="ATE54367.1"/>
    <property type="molecule type" value="Genomic_DNA"/>
</dbReference>
<dbReference type="AlphaFoldDB" id="A0A290Z5R3"/>
<dbReference type="InterPro" id="IPR009057">
    <property type="entry name" value="Homeodomain-like_sf"/>
</dbReference>
<sequence>MTPSRQHDGPARKGDRAAETREVILAAAERLFAERGVSAVSNRQVGEAAGQGNNFAVGYHFGSRVELVREIVRRHAEPVERARAAMLAAAGDSLDVRHWVDCLIRPYTEHLEALGSPSWYARFSAQVLTDPVLRQAVVDDALSGGTVRQVVEGLNRCLPALPLPVHLERGGMARTLLSHTCAEREAALARGEPTTRTSWDATATGLVDAIVGLWLAPVTPTGPRHDRQPSPDWSAR</sequence>
<name>A0A290Z5R3_9PSEU</name>
<dbReference type="RefSeq" id="WP_096493446.1">
    <property type="nucleotide sequence ID" value="NZ_CP023445.1"/>
</dbReference>
<keyword evidence="2" id="KW-0238">DNA-binding</keyword>
<proteinExistence type="predicted"/>
<keyword evidence="1" id="KW-0805">Transcription regulation</keyword>
<dbReference type="PANTHER" id="PTHR30055">
    <property type="entry name" value="HTH-TYPE TRANSCRIPTIONAL REGULATOR RUTR"/>
    <property type="match status" value="1"/>
</dbReference>
<feature type="domain" description="HTH tetR-type" evidence="4">
    <location>
        <begin position="24"/>
        <end position="71"/>
    </location>
</feature>